<evidence type="ECO:0000256" key="2">
    <source>
        <dbReference type="ARBA" id="ARBA00022737"/>
    </source>
</evidence>
<dbReference type="FunFam" id="1.10.238.10:FF:000077">
    <property type="entry name" value="Centrin 1"/>
    <property type="match status" value="1"/>
</dbReference>
<dbReference type="SUPFAM" id="SSF47473">
    <property type="entry name" value="EF-hand"/>
    <property type="match status" value="1"/>
</dbReference>
<evidence type="ECO:0000256" key="1">
    <source>
        <dbReference type="ARBA" id="ARBA00022723"/>
    </source>
</evidence>
<dbReference type="PROSITE" id="PS50222">
    <property type="entry name" value="EF_HAND_2"/>
    <property type="match status" value="4"/>
</dbReference>
<reference evidence="5" key="1">
    <citation type="submission" date="2022-03" db="EMBL/GenBank/DDBJ databases">
        <authorList>
            <person name="Mikhailov K."/>
            <person name="Kravchuk O."/>
            <person name="Lyupina Y."/>
            <person name="Adameyko K."/>
        </authorList>
    </citation>
    <scope>NUCLEOTIDE SEQUENCE</scope>
</reference>
<dbReference type="PANTHER" id="PTHR23048:SF48">
    <property type="entry name" value="CENTRIN 3"/>
    <property type="match status" value="1"/>
</dbReference>
<name>A0A9F1UC86_HALDU</name>
<dbReference type="GO" id="GO:0016460">
    <property type="term" value="C:myosin II complex"/>
    <property type="evidence" value="ECO:0007669"/>
    <property type="project" value="TreeGrafter"/>
</dbReference>
<feature type="domain" description="EF-hand" evidence="4">
    <location>
        <begin position="90"/>
        <end position="125"/>
    </location>
</feature>
<dbReference type="AlphaFoldDB" id="A0A9F1UC86"/>
<dbReference type="GO" id="GO:0005509">
    <property type="term" value="F:calcium ion binding"/>
    <property type="evidence" value="ECO:0007669"/>
    <property type="project" value="InterPro"/>
</dbReference>
<keyword evidence="3" id="KW-0106">Calcium</keyword>
<dbReference type="InterPro" id="IPR018247">
    <property type="entry name" value="EF_Hand_1_Ca_BS"/>
</dbReference>
<accession>A0A9F1UC86</accession>
<evidence type="ECO:0000259" key="4">
    <source>
        <dbReference type="PROSITE" id="PS50222"/>
    </source>
</evidence>
<sequence>MASQKRFGKKRKELSSEQLEEIHEAFNLFDTDKDGAIDYHELKVAMRALGFEVKKAEVLKVLREYDRDGSGKMIKADFVALMTEWMLDRDPREEILKAFKLFDDDNTGKIGIRNLRRVARELGENMSEEELRAMIDEFDLDNDGEINQDEFLAIMTGDT</sequence>
<dbReference type="CDD" id="cd00051">
    <property type="entry name" value="EFh"/>
    <property type="match status" value="2"/>
</dbReference>
<feature type="domain" description="EF-hand" evidence="4">
    <location>
        <begin position="17"/>
        <end position="52"/>
    </location>
</feature>
<dbReference type="Pfam" id="PF13499">
    <property type="entry name" value="EF-hand_7"/>
    <property type="match status" value="2"/>
</dbReference>
<feature type="domain" description="EF-hand" evidence="4">
    <location>
        <begin position="53"/>
        <end position="88"/>
    </location>
</feature>
<evidence type="ECO:0000313" key="5">
    <source>
        <dbReference type="EMBL" id="WAW84821.1"/>
    </source>
</evidence>
<evidence type="ECO:0000256" key="3">
    <source>
        <dbReference type="ARBA" id="ARBA00022837"/>
    </source>
</evidence>
<keyword evidence="1" id="KW-0479">Metal-binding</keyword>
<proteinExistence type="evidence at transcript level"/>
<dbReference type="SMART" id="SM00054">
    <property type="entry name" value="EFh"/>
    <property type="match status" value="4"/>
</dbReference>
<dbReference type="Gene3D" id="1.10.238.10">
    <property type="entry name" value="EF-hand"/>
    <property type="match status" value="2"/>
</dbReference>
<feature type="domain" description="EF-hand" evidence="4">
    <location>
        <begin position="126"/>
        <end position="159"/>
    </location>
</feature>
<dbReference type="PANTHER" id="PTHR23048">
    <property type="entry name" value="MYOSIN LIGHT CHAIN 1, 3"/>
    <property type="match status" value="1"/>
</dbReference>
<organism evidence="5">
    <name type="scientific">Halisarca dujardinii</name>
    <name type="common">Dujardin's slime sponge</name>
    <dbReference type="NCBI Taxonomy" id="2583056"/>
    <lineage>
        <taxon>Eukaryota</taxon>
        <taxon>Metazoa</taxon>
        <taxon>Porifera</taxon>
        <taxon>Demospongiae</taxon>
        <taxon>Verongimorpha</taxon>
        <taxon>Chondrillida</taxon>
        <taxon>Halisarcidae</taxon>
        <taxon>Halisarca</taxon>
    </lineage>
</organism>
<dbReference type="InterPro" id="IPR050230">
    <property type="entry name" value="CALM/Myosin/TropC-like"/>
</dbReference>
<dbReference type="InterPro" id="IPR011992">
    <property type="entry name" value="EF-hand-dom_pair"/>
</dbReference>
<dbReference type="EMBL" id="OM982412">
    <property type="protein sequence ID" value="WAW84821.1"/>
    <property type="molecule type" value="mRNA"/>
</dbReference>
<keyword evidence="2" id="KW-0677">Repeat</keyword>
<protein>
    <submittedName>
        <fullName evidence="5">Centrin 3</fullName>
    </submittedName>
</protein>
<dbReference type="PROSITE" id="PS00018">
    <property type="entry name" value="EF_HAND_1"/>
    <property type="match status" value="2"/>
</dbReference>
<dbReference type="InterPro" id="IPR002048">
    <property type="entry name" value="EF_hand_dom"/>
</dbReference>